<dbReference type="OrthoDB" id="9800334at2"/>
<dbReference type="RefSeq" id="WP_134715224.1">
    <property type="nucleotide sequence ID" value="NZ_SDKM01000007.1"/>
</dbReference>
<evidence type="ECO:0000259" key="2">
    <source>
        <dbReference type="PROSITE" id="PS50937"/>
    </source>
</evidence>
<keyword evidence="4" id="KW-1185">Reference proteome</keyword>
<keyword evidence="1 3" id="KW-0238">DNA-binding</keyword>
<dbReference type="InterPro" id="IPR009061">
    <property type="entry name" value="DNA-bd_dom_put_sf"/>
</dbReference>
<dbReference type="Pfam" id="PF10069">
    <property type="entry name" value="DICT"/>
    <property type="match status" value="1"/>
</dbReference>
<proteinExistence type="predicted"/>
<feature type="domain" description="HTH merR-type" evidence="2">
    <location>
        <begin position="18"/>
        <end position="88"/>
    </location>
</feature>
<dbReference type="PANTHER" id="PTHR30204:SF97">
    <property type="entry name" value="MERR FAMILY REGULATORY PROTEIN"/>
    <property type="match status" value="1"/>
</dbReference>
<dbReference type="PROSITE" id="PS50937">
    <property type="entry name" value="HTH_MERR_2"/>
    <property type="match status" value="1"/>
</dbReference>
<accession>A0A4Q4ZIK3</accession>
<reference evidence="3 4" key="1">
    <citation type="submission" date="2019-01" db="EMBL/GenBank/DDBJ databases">
        <title>Nocardioides guangzhouensis sp. nov., an actinobacterium isolated from soil.</title>
        <authorList>
            <person name="Fu Y."/>
            <person name="Cai Y."/>
            <person name="Lin Z."/>
            <person name="Chen P."/>
        </authorList>
    </citation>
    <scope>NUCLEOTIDE SEQUENCE [LARGE SCALE GENOMIC DNA]</scope>
    <source>
        <strain evidence="3 4">130</strain>
    </source>
</reference>
<dbReference type="AlphaFoldDB" id="A0A4Q4ZIK3"/>
<dbReference type="Pfam" id="PF13411">
    <property type="entry name" value="MerR_1"/>
    <property type="match status" value="1"/>
</dbReference>
<dbReference type="PANTHER" id="PTHR30204">
    <property type="entry name" value="REDOX-CYCLING DRUG-SENSING TRANSCRIPTIONAL ACTIVATOR SOXR"/>
    <property type="match status" value="1"/>
</dbReference>
<dbReference type="InterPro" id="IPR047057">
    <property type="entry name" value="MerR_fam"/>
</dbReference>
<sequence length="290" mass="31437">MTTTGPDAQGVAPDRDQTLAIGELAARTGLTPAVLRMWEQRHGFPRPQRLDSGHRRYAASDVAAIEGVLRRRDAGVRLDVAIAEAARMPDRPTASVYAELRRRHPHLAHQRLRKATLLALSWAIEDECAARAQQAVVFGAFQEPRHFRGARPRWRDLARVARHAVVLGGADEVTTDGRLTLVPLTDDAPLRGEWAVVCDAPGFTAALSAWEVPGQRGVAEPDRVFESAWTVEPGPVRDAARVCADVALAAGAPHAADVRRVLEPEPARAADPTATAALLQRVLGHLDRPV</sequence>
<evidence type="ECO:0000313" key="3">
    <source>
        <dbReference type="EMBL" id="RYP87194.1"/>
    </source>
</evidence>
<dbReference type="SUPFAM" id="SSF46955">
    <property type="entry name" value="Putative DNA-binding domain"/>
    <property type="match status" value="1"/>
</dbReference>
<dbReference type="InterPro" id="IPR019278">
    <property type="entry name" value="DICT_dom"/>
</dbReference>
<evidence type="ECO:0000313" key="4">
    <source>
        <dbReference type="Proteomes" id="UP000295198"/>
    </source>
</evidence>
<dbReference type="GO" id="GO:0003677">
    <property type="term" value="F:DNA binding"/>
    <property type="evidence" value="ECO:0007669"/>
    <property type="project" value="UniProtKB-KW"/>
</dbReference>
<protein>
    <submittedName>
        <fullName evidence="3">MerR family DNA-binding transcriptional regulator</fullName>
    </submittedName>
</protein>
<name>A0A4Q4ZIK3_9ACTN</name>
<dbReference type="SMART" id="SM00422">
    <property type="entry name" value="HTH_MERR"/>
    <property type="match status" value="1"/>
</dbReference>
<dbReference type="GO" id="GO:0003700">
    <property type="term" value="F:DNA-binding transcription factor activity"/>
    <property type="evidence" value="ECO:0007669"/>
    <property type="project" value="InterPro"/>
</dbReference>
<evidence type="ECO:0000256" key="1">
    <source>
        <dbReference type="ARBA" id="ARBA00023125"/>
    </source>
</evidence>
<comment type="caution">
    <text evidence="3">The sequence shown here is derived from an EMBL/GenBank/DDBJ whole genome shotgun (WGS) entry which is preliminary data.</text>
</comment>
<dbReference type="Proteomes" id="UP000295198">
    <property type="component" value="Unassembled WGS sequence"/>
</dbReference>
<dbReference type="Gene3D" id="1.10.1660.10">
    <property type="match status" value="1"/>
</dbReference>
<dbReference type="EMBL" id="SDKM01000007">
    <property type="protein sequence ID" value="RYP87194.1"/>
    <property type="molecule type" value="Genomic_DNA"/>
</dbReference>
<organism evidence="3 4">
    <name type="scientific">Nocardioides guangzhouensis</name>
    <dbReference type="NCBI Taxonomy" id="2497878"/>
    <lineage>
        <taxon>Bacteria</taxon>
        <taxon>Bacillati</taxon>
        <taxon>Actinomycetota</taxon>
        <taxon>Actinomycetes</taxon>
        <taxon>Propionibacteriales</taxon>
        <taxon>Nocardioidaceae</taxon>
        <taxon>Nocardioides</taxon>
    </lineage>
</organism>
<dbReference type="InterPro" id="IPR000551">
    <property type="entry name" value="MerR-type_HTH_dom"/>
</dbReference>
<gene>
    <name evidence="3" type="ORF">EKO23_06165</name>
</gene>